<comment type="function">
    <text evidence="7">Acts as a chaperone.</text>
</comment>
<feature type="coiled-coil region" evidence="9">
    <location>
        <begin position="222"/>
        <end position="249"/>
    </location>
</feature>
<dbReference type="SUPFAM" id="SSF100920">
    <property type="entry name" value="Heat shock protein 70kD (HSP70), peptide-binding domain"/>
    <property type="match status" value="1"/>
</dbReference>
<evidence type="ECO:0000256" key="5">
    <source>
        <dbReference type="ARBA" id="ARBA00023016"/>
    </source>
</evidence>
<dbReference type="Gene3D" id="3.90.640.10">
    <property type="entry name" value="Actin, Chain A, domain 4"/>
    <property type="match status" value="1"/>
</dbReference>
<keyword evidence="9" id="KW-0175">Coiled coil</keyword>
<keyword evidence="3 7" id="KW-0547">Nucleotide-binding</keyword>
<dbReference type="InterPro" id="IPR018181">
    <property type="entry name" value="Heat_shock_70_CS"/>
</dbReference>
<dbReference type="PROSITE" id="PS01036">
    <property type="entry name" value="HSP70_3"/>
    <property type="match status" value="1"/>
</dbReference>
<dbReference type="InterPro" id="IPR013126">
    <property type="entry name" value="Hsp_70_fam"/>
</dbReference>
<feature type="modified residue" description="Phosphothreonine; by autocatalysis" evidence="7">
    <location>
        <position position="173"/>
    </location>
</feature>
<dbReference type="InterPro" id="IPR029048">
    <property type="entry name" value="HSP70_C_sf"/>
</dbReference>
<dbReference type="PRINTS" id="PR00301">
    <property type="entry name" value="HEATSHOCK70"/>
</dbReference>
<evidence type="ECO:0000313" key="11">
    <source>
        <dbReference type="EMBL" id="GAA0937678.1"/>
    </source>
</evidence>
<dbReference type="Pfam" id="PF00012">
    <property type="entry name" value="HSP70"/>
    <property type="match status" value="2"/>
</dbReference>
<dbReference type="PANTHER" id="PTHR19375">
    <property type="entry name" value="HEAT SHOCK PROTEIN 70KDA"/>
    <property type="match status" value="1"/>
</dbReference>
<evidence type="ECO:0000256" key="3">
    <source>
        <dbReference type="ARBA" id="ARBA00022741"/>
    </source>
</evidence>
<dbReference type="InterPro" id="IPR012725">
    <property type="entry name" value="Chaperone_DnaK"/>
</dbReference>
<evidence type="ECO:0000256" key="4">
    <source>
        <dbReference type="ARBA" id="ARBA00022840"/>
    </source>
</evidence>
<protein>
    <recommendedName>
        <fullName evidence="7">Chaperone protein DnaK</fullName>
    </recommendedName>
    <alternativeName>
        <fullName evidence="7">HSP70</fullName>
    </alternativeName>
    <alternativeName>
        <fullName evidence="7">Heat shock 70 kDa protein</fullName>
    </alternativeName>
    <alternativeName>
        <fullName evidence="7">Heat shock protein 70</fullName>
    </alternativeName>
</protein>
<keyword evidence="2 7" id="KW-0597">Phosphoprotein</keyword>
<keyword evidence="12" id="KW-1185">Reference proteome</keyword>
<dbReference type="Gene3D" id="2.60.34.10">
    <property type="entry name" value="Substrate Binding Domain Of DNAk, Chain A, domain 1"/>
    <property type="match status" value="1"/>
</dbReference>
<accession>A0ABN1Q5L1</accession>
<dbReference type="Proteomes" id="UP001500418">
    <property type="component" value="Unassembled WGS sequence"/>
</dbReference>
<dbReference type="PROSITE" id="PS00329">
    <property type="entry name" value="HSP70_2"/>
    <property type="match status" value="1"/>
</dbReference>
<dbReference type="HAMAP" id="MF_00332">
    <property type="entry name" value="DnaK"/>
    <property type="match status" value="1"/>
</dbReference>
<dbReference type="InterPro" id="IPR043129">
    <property type="entry name" value="ATPase_NBD"/>
</dbReference>
<evidence type="ECO:0000256" key="10">
    <source>
        <dbReference type="SAM" id="MobiDB-lite"/>
    </source>
</evidence>
<dbReference type="CDD" id="cd10234">
    <property type="entry name" value="ASKHA_NBD_HSP70_DnaK-like"/>
    <property type="match status" value="1"/>
</dbReference>
<dbReference type="EMBL" id="BAAAID010000032">
    <property type="protein sequence ID" value="GAA0937678.1"/>
    <property type="molecule type" value="Genomic_DNA"/>
</dbReference>
<dbReference type="SUPFAM" id="SSF53067">
    <property type="entry name" value="Actin-like ATPase domain"/>
    <property type="match status" value="2"/>
</dbReference>
<dbReference type="Gene3D" id="1.20.1270.10">
    <property type="match status" value="1"/>
</dbReference>
<reference evidence="11 12" key="1">
    <citation type="journal article" date="2019" name="Int. J. Syst. Evol. Microbiol.">
        <title>The Global Catalogue of Microorganisms (GCM) 10K type strain sequencing project: providing services to taxonomists for standard genome sequencing and annotation.</title>
        <authorList>
            <consortium name="The Broad Institute Genomics Platform"/>
            <consortium name="The Broad Institute Genome Sequencing Center for Infectious Disease"/>
            <person name="Wu L."/>
            <person name="Ma J."/>
        </authorList>
    </citation>
    <scope>NUCLEOTIDE SEQUENCE [LARGE SCALE GENOMIC DNA]</scope>
    <source>
        <strain evidence="11 12">JCM 11444</strain>
    </source>
</reference>
<dbReference type="SUPFAM" id="SSF100934">
    <property type="entry name" value="Heat shock protein 70kD (HSP70), C-terminal subdomain"/>
    <property type="match status" value="1"/>
</dbReference>
<evidence type="ECO:0000256" key="1">
    <source>
        <dbReference type="ARBA" id="ARBA00007381"/>
    </source>
</evidence>
<keyword evidence="5 7" id="KW-0346">Stress response</keyword>
<evidence type="ECO:0000256" key="6">
    <source>
        <dbReference type="ARBA" id="ARBA00023186"/>
    </source>
</evidence>
<evidence type="ECO:0000256" key="9">
    <source>
        <dbReference type="SAM" id="Coils"/>
    </source>
</evidence>
<keyword evidence="6 7" id="KW-0143">Chaperone</keyword>
<gene>
    <name evidence="11" type="primary">dnaK_2</name>
    <name evidence="7" type="synonym">dnaK</name>
    <name evidence="11" type="ORF">GCM10009575_049750</name>
</gene>
<comment type="similarity">
    <text evidence="1 7 8">Belongs to the heat shock protein 70 family.</text>
</comment>
<name>A0ABN1Q5L1_9ACTN</name>
<feature type="region of interest" description="Disordered" evidence="10">
    <location>
        <begin position="581"/>
        <end position="625"/>
    </location>
</feature>
<comment type="caution">
    <text evidence="11">The sequence shown here is derived from an EMBL/GenBank/DDBJ whole genome shotgun (WGS) entry which is preliminary data.</text>
</comment>
<proteinExistence type="evidence at transcript level"/>
<keyword evidence="4 7" id="KW-0067">ATP-binding</keyword>
<feature type="compositionally biased region" description="Low complexity" evidence="10">
    <location>
        <begin position="581"/>
        <end position="593"/>
    </location>
</feature>
<sequence length="625" mass="66864">MARAVGIDLGTTNSVVSVLEGGEPTVITNAEGARTTPSVVAFAKNGEVLVGEVAKRQAVTNVDRTVRSVKRHMGTDWKINLDGKDFNPQQMSAFILQKLKRDAESYLGEKVTDAVITVPAYFNDAERQATKEAGEIAGLNVLRIVNEPTAAALAYGLEKDDQTILVFDLGGGTFDVSLLEIGDGVVEVKATNGDNHLGGDDWDQRVVDYLVKQFNNGHGVDLSKDKMALQRLREAAEKAKIELSSSSETTINLPYITASAEGPLHLDEKLTRAQFQQLTSDLLERCKTPFHNVIKDAGISLSEIDHVVLVGGSTRMPAVAELVKELTGGKEANKGVNPDEVVAIGASLQAGVLKGEVKDVLLLDVTPLSLGIETKGGIMTKLIERNTTIPTKRSEIFTTAEDNQPSVQIQVYQGEREIAAYNKKLGMFELTGLPPAPRGVPQIEVTFDIDANGIMHVGAKDLGTGKEQKMTVTGGSALPKDDIDRMMREAEQYAEEDHKRREAAETRNQAEQLVYQTDKFLKDNEDKVPGEVKTEVEEALTELKEKLKGEDTAEIRTATEKVAAVSQKLGQAMYANTEAGAADAGAAGADGAAGAAGGQAKADDDVVDAEIVDDDKADKGQGGAA</sequence>
<evidence type="ECO:0000256" key="2">
    <source>
        <dbReference type="ARBA" id="ARBA00022553"/>
    </source>
</evidence>
<evidence type="ECO:0000313" key="12">
    <source>
        <dbReference type="Proteomes" id="UP001500418"/>
    </source>
</evidence>
<dbReference type="Gene3D" id="3.30.420.40">
    <property type="match status" value="2"/>
</dbReference>
<dbReference type="PROSITE" id="PS00297">
    <property type="entry name" value="HSP70_1"/>
    <property type="match status" value="1"/>
</dbReference>
<dbReference type="NCBIfam" id="TIGR02350">
    <property type="entry name" value="prok_dnaK"/>
    <property type="match status" value="1"/>
</dbReference>
<organism evidence="11 12">
    <name type="scientific">Streptomyces rhizosphaericus</name>
    <dbReference type="NCBI Taxonomy" id="114699"/>
    <lineage>
        <taxon>Bacteria</taxon>
        <taxon>Bacillati</taxon>
        <taxon>Actinomycetota</taxon>
        <taxon>Actinomycetes</taxon>
        <taxon>Kitasatosporales</taxon>
        <taxon>Streptomycetaceae</taxon>
        <taxon>Streptomyces</taxon>
        <taxon>Streptomyces violaceusniger group</taxon>
    </lineage>
</organism>
<evidence type="ECO:0000256" key="8">
    <source>
        <dbReference type="RuleBase" id="RU003322"/>
    </source>
</evidence>
<evidence type="ECO:0000256" key="7">
    <source>
        <dbReference type="HAMAP-Rule" id="MF_00332"/>
    </source>
</evidence>
<dbReference type="NCBIfam" id="NF001413">
    <property type="entry name" value="PRK00290.1"/>
    <property type="match status" value="1"/>
</dbReference>
<comment type="induction">
    <text evidence="7">By stress conditions e.g. heat shock.</text>
</comment>
<dbReference type="InterPro" id="IPR029047">
    <property type="entry name" value="HSP70_peptide-bd_sf"/>
</dbReference>